<evidence type="ECO:0000259" key="8">
    <source>
        <dbReference type="PROSITE" id="PS51324"/>
    </source>
</evidence>
<dbReference type="Proteomes" id="UP001162120">
    <property type="component" value="Segment"/>
</dbReference>
<dbReference type="InterPro" id="IPR036774">
    <property type="entry name" value="ERV/ALR_sulphydryl_oxid_sf"/>
</dbReference>
<dbReference type="EMBL" id="MT663534">
    <property type="protein sequence ID" value="QOI90180.1"/>
    <property type="molecule type" value="Genomic_DNA"/>
</dbReference>
<dbReference type="SUPFAM" id="SSF69000">
    <property type="entry name" value="FAD-dependent thiol oxidase"/>
    <property type="match status" value="1"/>
</dbReference>
<dbReference type="Pfam" id="PF04777">
    <property type="entry name" value="Evr1_Alr"/>
    <property type="match status" value="1"/>
</dbReference>
<dbReference type="InterPro" id="IPR017905">
    <property type="entry name" value="ERV/ALR_sulphydryl_oxidase"/>
</dbReference>
<dbReference type="InterPro" id="IPR039799">
    <property type="entry name" value="ALR/ERV"/>
</dbReference>
<organism evidence="9 10">
    <name type="scientific">Pyramimonas orientalis virus 01B</name>
    <dbReference type="NCBI Taxonomy" id="3134525"/>
    <lineage>
        <taxon>Viruses</taxon>
        <taxon>Varidnaviria</taxon>
        <taxon>Bamfordvirae</taxon>
        <taxon>Nucleocytoviricota</taxon>
        <taxon>Megaviricetes</taxon>
        <taxon>Imitervirales</taxon>
        <taxon>Allomimiviridae</taxon>
        <taxon>Heliosvirus</taxon>
        <taxon>Heliosvirus raunefjordenense</taxon>
    </lineage>
</organism>
<keyword evidence="7" id="KW-0812">Transmembrane</keyword>
<evidence type="ECO:0000256" key="5">
    <source>
        <dbReference type="ARBA" id="ARBA00023157"/>
    </source>
</evidence>
<comment type="catalytic activity">
    <reaction evidence="6 7">
        <text>2 R'C(R)SH + O2 = R'C(R)S-S(R)CR' + H2O2</text>
        <dbReference type="Rhea" id="RHEA:17357"/>
        <dbReference type="ChEBI" id="CHEBI:15379"/>
        <dbReference type="ChEBI" id="CHEBI:16240"/>
        <dbReference type="ChEBI" id="CHEBI:16520"/>
        <dbReference type="ChEBI" id="CHEBI:17412"/>
        <dbReference type="EC" id="1.8.3.2"/>
    </reaction>
</comment>
<reference evidence="9" key="1">
    <citation type="submission" date="2020-06" db="EMBL/GenBank/DDBJ databases">
        <title>Lateral gene transfer of anion-conducting channel rhodopsins between green algae and giant viruses.</title>
        <authorList>
            <person name="Rozenberg A."/>
            <person name="Oppermann J."/>
            <person name="Wietek J."/>
            <person name="Fernandez Lahore R.G."/>
            <person name="Sandaa R.-A."/>
            <person name="Bratbak G."/>
            <person name="Hegemann P."/>
            <person name="Beja O."/>
        </authorList>
    </citation>
    <scope>NUCLEOTIDE SEQUENCE</scope>
    <source>
        <strain evidence="9">01B</strain>
    </source>
</reference>
<evidence type="ECO:0000256" key="3">
    <source>
        <dbReference type="ARBA" id="ARBA00022827"/>
    </source>
</evidence>
<evidence type="ECO:0000313" key="9">
    <source>
        <dbReference type="EMBL" id="QOI90180.1"/>
    </source>
</evidence>
<dbReference type="PANTHER" id="PTHR12645:SF0">
    <property type="entry name" value="FAD-LINKED SULFHYDRYL OXIDASE ALR"/>
    <property type="match status" value="1"/>
</dbReference>
<keyword evidence="4 7" id="KW-0560">Oxidoreductase</keyword>
<keyword evidence="5" id="KW-1015">Disulfide bond</keyword>
<evidence type="ECO:0000256" key="2">
    <source>
        <dbReference type="ARBA" id="ARBA00022630"/>
    </source>
</evidence>
<dbReference type="Gene3D" id="1.20.120.310">
    <property type="entry name" value="ERV/ALR sulfhydryl oxidase domain"/>
    <property type="match status" value="1"/>
</dbReference>
<protein>
    <recommendedName>
        <fullName evidence="7">Sulfhydryl oxidase</fullName>
        <ecNumber evidence="7">1.8.3.2</ecNumber>
    </recommendedName>
</protein>
<accession>A0A7L9AYD7</accession>
<keyword evidence="7" id="KW-0472">Membrane</keyword>
<evidence type="ECO:0000256" key="7">
    <source>
        <dbReference type="RuleBase" id="RU371123"/>
    </source>
</evidence>
<comment type="cofactor">
    <cofactor evidence="1 7">
        <name>FAD</name>
        <dbReference type="ChEBI" id="CHEBI:57692"/>
    </cofactor>
</comment>
<dbReference type="GO" id="GO:0050660">
    <property type="term" value="F:flavin adenine dinucleotide binding"/>
    <property type="evidence" value="ECO:0007669"/>
    <property type="project" value="TreeGrafter"/>
</dbReference>
<evidence type="ECO:0000256" key="1">
    <source>
        <dbReference type="ARBA" id="ARBA00001974"/>
    </source>
</evidence>
<evidence type="ECO:0000313" key="10">
    <source>
        <dbReference type="Proteomes" id="UP001162120"/>
    </source>
</evidence>
<keyword evidence="3 7" id="KW-0274">FAD</keyword>
<keyword evidence="7" id="KW-1133">Transmembrane helix</keyword>
<feature type="transmembrane region" description="Helical" evidence="7">
    <location>
        <begin position="138"/>
        <end position="158"/>
    </location>
</feature>
<sequence length="164" mass="19164">MDPNIWGKHLWTSIHFIALGYPDYPTESEKQNYHKFFSTLPNVLPCKSCRDHLTETLQTQSPLHANFLKNKDELFKWTHNLHNIVNKRLNKVQLSLDKALSTYMKKDQFQNAMCPSTPVPTTTTLVDQEIPFLTNGTIMFILFITCLSVLLNAYNIFFPRRLKF</sequence>
<dbReference type="PROSITE" id="PS51324">
    <property type="entry name" value="ERV_ALR"/>
    <property type="match status" value="1"/>
</dbReference>
<keyword evidence="10" id="KW-1185">Reference proteome</keyword>
<evidence type="ECO:0000256" key="6">
    <source>
        <dbReference type="ARBA" id="ARBA00048864"/>
    </source>
</evidence>
<dbReference type="PANTHER" id="PTHR12645">
    <property type="entry name" value="ALR/ERV"/>
    <property type="match status" value="1"/>
</dbReference>
<dbReference type="EC" id="1.8.3.2" evidence="7"/>
<gene>
    <name evidence="9" type="ORF">HWQ62_00043</name>
</gene>
<evidence type="ECO:0000256" key="4">
    <source>
        <dbReference type="ARBA" id="ARBA00023002"/>
    </source>
</evidence>
<dbReference type="GO" id="GO:0016971">
    <property type="term" value="F:flavin-dependent sulfhydryl oxidase activity"/>
    <property type="evidence" value="ECO:0007669"/>
    <property type="project" value="InterPro"/>
</dbReference>
<keyword evidence="2 7" id="KW-0285">Flavoprotein</keyword>
<feature type="domain" description="ERV/ALR sulfhydryl oxidase" evidence="8">
    <location>
        <begin position="1"/>
        <end position="103"/>
    </location>
</feature>
<proteinExistence type="predicted"/>
<name>A0A7L9AYD7_9VIRU</name>